<dbReference type="Proteomes" id="UP001235840">
    <property type="component" value="Unassembled WGS sequence"/>
</dbReference>
<keyword evidence="1" id="KW-0812">Transmembrane</keyword>
<evidence type="ECO:0000313" key="3">
    <source>
        <dbReference type="Proteomes" id="UP001235840"/>
    </source>
</evidence>
<proteinExistence type="predicted"/>
<feature type="transmembrane region" description="Helical" evidence="1">
    <location>
        <begin position="94"/>
        <end position="113"/>
    </location>
</feature>
<feature type="transmembrane region" description="Helical" evidence="1">
    <location>
        <begin position="152"/>
        <end position="170"/>
    </location>
</feature>
<reference evidence="2 3" key="1">
    <citation type="submission" date="2023-07" db="EMBL/GenBank/DDBJ databases">
        <title>Genomic Encyclopedia of Type Strains, Phase IV (KMG-IV): sequencing the most valuable type-strain genomes for metagenomic binning, comparative biology and taxonomic classification.</title>
        <authorList>
            <person name="Goeker M."/>
        </authorList>
    </citation>
    <scope>NUCLEOTIDE SEQUENCE [LARGE SCALE GENOMIC DNA]</scope>
    <source>
        <strain evidence="2 3">DSM 12751</strain>
    </source>
</reference>
<feature type="transmembrane region" description="Helical" evidence="1">
    <location>
        <begin position="61"/>
        <end position="82"/>
    </location>
</feature>
<dbReference type="EMBL" id="JAUSTY010000020">
    <property type="protein sequence ID" value="MDQ0167795.1"/>
    <property type="molecule type" value="Genomic_DNA"/>
</dbReference>
<feature type="transmembrane region" description="Helical" evidence="1">
    <location>
        <begin position="6"/>
        <end position="25"/>
    </location>
</feature>
<name>A0ABT9W3U6_9BACI</name>
<keyword evidence="1" id="KW-0472">Membrane</keyword>
<evidence type="ECO:0000256" key="1">
    <source>
        <dbReference type="SAM" id="Phobius"/>
    </source>
</evidence>
<protein>
    <submittedName>
        <fullName evidence="2">Membrane protein SirB2</fullName>
    </submittedName>
</protein>
<accession>A0ABT9W3U6</accession>
<evidence type="ECO:0000313" key="2">
    <source>
        <dbReference type="EMBL" id="MDQ0167795.1"/>
    </source>
</evidence>
<keyword evidence="1" id="KW-1133">Transmembrane helix</keyword>
<feature type="transmembrane region" description="Helical" evidence="1">
    <location>
        <begin position="30"/>
        <end position="49"/>
    </location>
</feature>
<comment type="caution">
    <text evidence="2">The sequence shown here is derived from an EMBL/GenBank/DDBJ whole genome shotgun (WGS) entry which is preliminary data.</text>
</comment>
<organism evidence="2 3">
    <name type="scientific">Caldalkalibacillus horti</name>
    <dbReference type="NCBI Taxonomy" id="77523"/>
    <lineage>
        <taxon>Bacteria</taxon>
        <taxon>Bacillati</taxon>
        <taxon>Bacillota</taxon>
        <taxon>Bacilli</taxon>
        <taxon>Bacillales</taxon>
        <taxon>Bacillaceae</taxon>
        <taxon>Caldalkalibacillus</taxon>
    </lineage>
</organism>
<gene>
    <name evidence="2" type="ORF">J2S11_003724</name>
</gene>
<feature type="transmembrane region" description="Helical" evidence="1">
    <location>
        <begin position="119"/>
        <end position="140"/>
    </location>
</feature>
<keyword evidence="3" id="KW-1185">Reference proteome</keyword>
<sequence>MELLTWVFYVMLSAFLAAVVGFGLITRKVLLSYSHFIGLSLLLAISGYVSSYMGSWMGEFLSARILEIMLGIILMGCGIYLLKVKPIYPGYQDMLILFAVLFLEGCWISYRFGSLHSGSLSFVLFIMVMLSGGIAVGFLLGLRRWNHWRLTLILPQLSGALLVVVGFIKLF</sequence>
<dbReference type="RefSeq" id="WP_307396998.1">
    <property type="nucleotide sequence ID" value="NZ_BAAADK010000049.1"/>
</dbReference>